<organism evidence="1 2">
    <name type="scientific">Treponema pedis</name>
    <dbReference type="NCBI Taxonomy" id="409322"/>
    <lineage>
        <taxon>Bacteria</taxon>
        <taxon>Pseudomonadati</taxon>
        <taxon>Spirochaetota</taxon>
        <taxon>Spirochaetia</taxon>
        <taxon>Spirochaetales</taxon>
        <taxon>Treponemataceae</taxon>
        <taxon>Treponema</taxon>
    </lineage>
</organism>
<dbReference type="EMBL" id="CP061839">
    <property type="protein sequence ID" value="QOW62234.1"/>
    <property type="molecule type" value="Genomic_DNA"/>
</dbReference>
<evidence type="ECO:0000313" key="2">
    <source>
        <dbReference type="Proteomes" id="UP000593915"/>
    </source>
</evidence>
<reference evidence="1 2" key="1">
    <citation type="submission" date="2020-09" db="EMBL/GenBank/DDBJ databases">
        <title>Characterization of Treponema spp. from bovine digital dermatitis in Korea.</title>
        <authorList>
            <person name="Espiritu H.M."/>
            <person name="Cho Y.I."/>
            <person name="Mamuad L."/>
        </authorList>
    </citation>
    <scope>NUCLEOTIDE SEQUENCE [LARGE SCALE GENOMIC DNA]</scope>
    <source>
        <strain evidence="1 2">KS1</strain>
    </source>
</reference>
<dbReference type="Pfam" id="PF12672">
    <property type="entry name" value="DUF3793"/>
    <property type="match status" value="1"/>
</dbReference>
<accession>A0A7S6WRX1</accession>
<dbReference type="Proteomes" id="UP000593915">
    <property type="component" value="Chromosome"/>
</dbReference>
<evidence type="ECO:0000313" key="1">
    <source>
        <dbReference type="EMBL" id="QOW62234.1"/>
    </source>
</evidence>
<protein>
    <submittedName>
        <fullName evidence="1">DUF3793 family protein</fullName>
    </submittedName>
</protein>
<proteinExistence type="predicted"/>
<gene>
    <name evidence="1" type="ORF">IFE08_12650</name>
</gene>
<dbReference type="InterPro" id="IPR024523">
    <property type="entry name" value="DUF3793"/>
</dbReference>
<dbReference type="AlphaFoldDB" id="A0A7S6WRX1"/>
<dbReference type="RefSeq" id="WP_024467564.1">
    <property type="nucleotide sequence ID" value="NZ_CP045670.1"/>
</dbReference>
<sequence length="194" mass="22456">MFAVSNIEENLAYCCAPCFAGVKPANLVSVPAETYTQISLLDEEFLNAKGFYLKVLCECEKRVQIFLYNKYALEQIFLQSDIKNALKFFGYPEYFSLKQLLEILALKMNRLQRLEPCKKRKSFPHEIGLFLGYPVYDVMEYYKNGGEGCIFSGYWKVYADAERAAKIFNQYNECKKHFALQIEKGLSLYDLLSA</sequence>
<name>A0A7S6WRX1_9SPIR</name>